<evidence type="ECO:0000313" key="2">
    <source>
        <dbReference type="Proteomes" id="UP001055072"/>
    </source>
</evidence>
<proteinExistence type="predicted"/>
<comment type="caution">
    <text evidence="1">The sequence shown here is derived from an EMBL/GenBank/DDBJ whole genome shotgun (WGS) entry which is preliminary data.</text>
</comment>
<evidence type="ECO:0000313" key="1">
    <source>
        <dbReference type="EMBL" id="KAI0089636.1"/>
    </source>
</evidence>
<protein>
    <submittedName>
        <fullName evidence="1">Uncharacterized protein</fullName>
    </submittedName>
</protein>
<dbReference type="Proteomes" id="UP001055072">
    <property type="component" value="Unassembled WGS sequence"/>
</dbReference>
<name>A0ACB8U617_9APHY</name>
<accession>A0ACB8U617</accession>
<reference evidence="1" key="1">
    <citation type="journal article" date="2021" name="Environ. Microbiol.">
        <title>Gene family expansions and transcriptome signatures uncover fungal adaptations to wood decay.</title>
        <authorList>
            <person name="Hage H."/>
            <person name="Miyauchi S."/>
            <person name="Viragh M."/>
            <person name="Drula E."/>
            <person name="Min B."/>
            <person name="Chaduli D."/>
            <person name="Navarro D."/>
            <person name="Favel A."/>
            <person name="Norest M."/>
            <person name="Lesage-Meessen L."/>
            <person name="Balint B."/>
            <person name="Merenyi Z."/>
            <person name="de Eugenio L."/>
            <person name="Morin E."/>
            <person name="Martinez A.T."/>
            <person name="Baldrian P."/>
            <person name="Stursova M."/>
            <person name="Martinez M.J."/>
            <person name="Novotny C."/>
            <person name="Magnuson J.K."/>
            <person name="Spatafora J.W."/>
            <person name="Maurice S."/>
            <person name="Pangilinan J."/>
            <person name="Andreopoulos W."/>
            <person name="LaButti K."/>
            <person name="Hundley H."/>
            <person name="Na H."/>
            <person name="Kuo A."/>
            <person name="Barry K."/>
            <person name="Lipzen A."/>
            <person name="Henrissat B."/>
            <person name="Riley R."/>
            <person name="Ahrendt S."/>
            <person name="Nagy L.G."/>
            <person name="Grigoriev I.V."/>
            <person name="Martin F."/>
            <person name="Rosso M.N."/>
        </authorList>
    </citation>
    <scope>NUCLEOTIDE SEQUENCE</scope>
    <source>
        <strain evidence="1">CBS 384.51</strain>
    </source>
</reference>
<gene>
    <name evidence="1" type="ORF">BDY19DRAFT_889336</name>
</gene>
<sequence length="116" mass="12884">MPPSTTFSFLVVAPDYMDADASKRRNDAKDSHIEHMGKFGKAGILRAGGGMLPADNYDFSSGAKVTGSFMIFEAESIEAVKQIIEEDIFWTQSVWDHEKLQIIPFYSPLPIPPLMS</sequence>
<keyword evidence="2" id="KW-1185">Reference proteome</keyword>
<dbReference type="EMBL" id="MU274910">
    <property type="protein sequence ID" value="KAI0089636.1"/>
    <property type="molecule type" value="Genomic_DNA"/>
</dbReference>
<organism evidence="1 2">
    <name type="scientific">Irpex rosettiformis</name>
    <dbReference type="NCBI Taxonomy" id="378272"/>
    <lineage>
        <taxon>Eukaryota</taxon>
        <taxon>Fungi</taxon>
        <taxon>Dikarya</taxon>
        <taxon>Basidiomycota</taxon>
        <taxon>Agaricomycotina</taxon>
        <taxon>Agaricomycetes</taxon>
        <taxon>Polyporales</taxon>
        <taxon>Irpicaceae</taxon>
        <taxon>Irpex</taxon>
    </lineage>
</organism>